<dbReference type="AlphaFoldDB" id="A0AA36XLL4"/>
<evidence type="ECO:0000313" key="1">
    <source>
        <dbReference type="EMBL" id="EGQ78210.1"/>
    </source>
</evidence>
<dbReference type="Proteomes" id="UP000004982">
    <property type="component" value="Unassembled WGS sequence"/>
</dbReference>
<comment type="caution">
    <text evidence="1">The sequence shown here is derived from an EMBL/GenBank/DDBJ whole genome shotgun (WGS) entry which is preliminary data.</text>
</comment>
<dbReference type="EMBL" id="AFQE01000022">
    <property type="protein sequence ID" value="EGQ78210.1"/>
    <property type="molecule type" value="Genomic_DNA"/>
</dbReference>
<reference evidence="1 2" key="1">
    <citation type="submission" date="2011-05" db="EMBL/GenBank/DDBJ databases">
        <authorList>
            <person name="Muzny D."/>
            <person name="Qin X."/>
            <person name="Deng J."/>
            <person name="Jiang H."/>
            <person name="Liu Y."/>
            <person name="Qu J."/>
            <person name="Song X.-Z."/>
            <person name="Zhang L."/>
            <person name="Thornton R."/>
            <person name="Coyle M."/>
            <person name="Francisco L."/>
            <person name="Jackson L."/>
            <person name="Javaid M."/>
            <person name="Korchina V."/>
            <person name="Kovar C."/>
            <person name="Mata R."/>
            <person name="Mathew T."/>
            <person name="Ngo R."/>
            <person name="Nguyen L."/>
            <person name="Nguyen N."/>
            <person name="Okwuonu G."/>
            <person name="Ongeri F."/>
            <person name="Pham C."/>
            <person name="Simmons D."/>
            <person name="Wilczek-Boney K."/>
            <person name="Hale W."/>
            <person name="Jakkamsetti A."/>
            <person name="Pham P."/>
            <person name="Ruth R."/>
            <person name="San Lucas F."/>
            <person name="Warren J."/>
            <person name="Zhang J."/>
            <person name="Zhao Z."/>
            <person name="Zhou C."/>
            <person name="Zhu D."/>
            <person name="Lee S."/>
            <person name="Bess C."/>
            <person name="Blankenburg K."/>
            <person name="Forbes L."/>
            <person name="Fu Q."/>
            <person name="Gubbala S."/>
            <person name="Hirani K."/>
            <person name="Jayaseelan J.C."/>
            <person name="Lara F."/>
            <person name="Munidasa M."/>
            <person name="Palculict T."/>
            <person name="Patil S."/>
            <person name="Pu L.-L."/>
            <person name="Saada N."/>
            <person name="Tang L."/>
            <person name="Weissenberger G."/>
            <person name="Zhu Y."/>
            <person name="Hemphill L."/>
            <person name="Shang Y."/>
            <person name="Youmans B."/>
            <person name="Ayvaz T."/>
            <person name="Ross M."/>
            <person name="Santibanez J."/>
            <person name="Aqrawi P."/>
            <person name="Gross S."/>
            <person name="Joshi V."/>
            <person name="Fowler G."/>
            <person name="Nazareth L."/>
            <person name="Reid J."/>
            <person name="Worley K."/>
            <person name="Petrosino J."/>
            <person name="Highlander S."/>
            <person name="Gibbs R."/>
        </authorList>
    </citation>
    <scope>NUCLEOTIDE SEQUENCE [LARGE SCALE GENOMIC DNA]</scope>
    <source>
        <strain evidence="1 2">ATCC 33926</strain>
    </source>
</reference>
<organism evidence="1 2">
    <name type="scientific">Neisseria macacae ATCC 33926</name>
    <dbReference type="NCBI Taxonomy" id="997348"/>
    <lineage>
        <taxon>Bacteria</taxon>
        <taxon>Pseudomonadati</taxon>
        <taxon>Pseudomonadota</taxon>
        <taxon>Betaproteobacteria</taxon>
        <taxon>Neisseriales</taxon>
        <taxon>Neisseriaceae</taxon>
        <taxon>Neisseria</taxon>
    </lineage>
</organism>
<proteinExistence type="predicted"/>
<name>A0AA36XLL4_9NEIS</name>
<accession>A0AA36XLL4</accession>
<protein>
    <submittedName>
        <fullName evidence="1">Uncharacterized protein</fullName>
    </submittedName>
</protein>
<evidence type="ECO:0000313" key="2">
    <source>
        <dbReference type="Proteomes" id="UP000004982"/>
    </source>
</evidence>
<sequence>MFSFFVFGCRCGVRAVLCCYWLWRIGVKANRLKFAASEGRLKSGVAFQTTFLNLCYGIAAYSGNLSGCSCSCATQFNKP</sequence>
<gene>
    <name evidence="1" type="ORF">HMPREF9418_0435</name>
</gene>